<reference evidence="7 10" key="3">
    <citation type="submission" date="2019-07" db="EMBL/GenBank/DDBJ databases">
        <authorList>
            <person name="Jastrzebski P J."/>
            <person name="Paukszto L."/>
            <person name="Jastrzebski P J."/>
        </authorList>
    </citation>
    <scope>NUCLEOTIDE SEQUENCE [LARGE SCALE GENOMIC DNA]</scope>
    <source>
        <strain evidence="7 10">WMS-il1</strain>
    </source>
</reference>
<dbReference type="EMBL" id="UYSG01000202">
    <property type="protein sequence ID" value="VDL18640.1"/>
    <property type="molecule type" value="Genomic_DNA"/>
</dbReference>
<evidence type="ECO:0000256" key="5">
    <source>
        <dbReference type="SAM" id="Phobius"/>
    </source>
</evidence>
<dbReference type="STRING" id="6216.A0A0R3SA33"/>
<dbReference type="Proteomes" id="UP000274504">
    <property type="component" value="Unassembled WGS sequence"/>
</dbReference>
<dbReference type="PROSITE" id="PS00061">
    <property type="entry name" value="ADH_SHORT"/>
    <property type="match status" value="1"/>
</dbReference>
<dbReference type="PIRSF" id="PIRSF000126">
    <property type="entry name" value="11-beta-HSD1"/>
    <property type="match status" value="1"/>
</dbReference>
<dbReference type="GO" id="GO:0016491">
    <property type="term" value="F:oxidoreductase activity"/>
    <property type="evidence" value="ECO:0007669"/>
    <property type="project" value="UniProtKB-KW"/>
</dbReference>
<evidence type="ECO:0000313" key="7">
    <source>
        <dbReference type="EMBL" id="VUZ41457.1"/>
    </source>
</evidence>
<keyword evidence="5" id="KW-0812">Transmembrane</keyword>
<dbReference type="CDD" id="cd05356">
    <property type="entry name" value="17beta-HSD1_like_SDR_c"/>
    <property type="match status" value="1"/>
</dbReference>
<keyword evidence="10" id="KW-1185">Reference proteome</keyword>
<dbReference type="GO" id="GO:0005783">
    <property type="term" value="C:endoplasmic reticulum"/>
    <property type="evidence" value="ECO:0007669"/>
    <property type="project" value="UniProtKB-SubCell"/>
</dbReference>
<organism evidence="11">
    <name type="scientific">Hymenolepis diminuta</name>
    <name type="common">Rat tapeworm</name>
    <dbReference type="NCBI Taxonomy" id="6216"/>
    <lineage>
        <taxon>Eukaryota</taxon>
        <taxon>Metazoa</taxon>
        <taxon>Spiralia</taxon>
        <taxon>Lophotrochozoa</taxon>
        <taxon>Platyhelminthes</taxon>
        <taxon>Cestoda</taxon>
        <taxon>Eucestoda</taxon>
        <taxon>Cyclophyllidea</taxon>
        <taxon>Hymenolepididae</taxon>
        <taxon>Hymenolepis</taxon>
    </lineage>
</organism>
<dbReference type="Proteomes" id="UP000321570">
    <property type="component" value="Unassembled WGS sequence"/>
</dbReference>
<evidence type="ECO:0000256" key="4">
    <source>
        <dbReference type="RuleBase" id="RU000363"/>
    </source>
</evidence>
<dbReference type="PRINTS" id="PR00080">
    <property type="entry name" value="SDRFAMILY"/>
</dbReference>
<proteinExistence type="inferred from homology"/>
<dbReference type="WBParaSite" id="HDID_0000117801-mRNA-1">
    <property type="protein sequence ID" value="HDID_0000117801-mRNA-1"/>
    <property type="gene ID" value="HDID_0000117801"/>
</dbReference>
<dbReference type="Gene3D" id="3.40.50.720">
    <property type="entry name" value="NAD(P)-binding Rossmann-like Domain"/>
    <property type="match status" value="1"/>
</dbReference>
<dbReference type="SUPFAM" id="SSF51735">
    <property type="entry name" value="NAD(P)-binding Rossmann-fold domains"/>
    <property type="match status" value="1"/>
</dbReference>
<dbReference type="InterPro" id="IPR036291">
    <property type="entry name" value="NAD(P)-bd_dom_sf"/>
</dbReference>
<dbReference type="PANTHER" id="PTHR43899:SF13">
    <property type="entry name" value="RH59310P"/>
    <property type="match status" value="1"/>
</dbReference>
<evidence type="ECO:0000313" key="11">
    <source>
        <dbReference type="WBParaSite" id="HDID_0000117801-mRNA-1"/>
    </source>
</evidence>
<sequence length="312" mass="34288">MAGFLLLAALTPIILYVIWPILVYFVFRILLCRSGDLLKAGEWTVITGATDGIGKAFAELLAKKGLNIFLISRNKDKLQAVASEIETKYKVKTKIFAADFGEEPFPYDQLMFEINSLSSISCLINNVGLSYPYPDALATGPMLTPEFCEKLIRINVITPTKLTRMVLPKLISDPLPVKGVCRYVINISSISGMVVCPYLTVYGATKAYLASLTRGLSIELGDTCVRAQAFTPSLVSTNMSGIKRTSMSVPSAETFAKSAFSMIGVETVGCGYFMHALDMHLASTLPACLVSKHLGDRMLRIRERYLRKQKAN</sequence>
<protein>
    <submittedName>
        <fullName evidence="11">Estradiol 17-beta-dehydrogenase 12</fullName>
    </submittedName>
</protein>
<accession>A0A0R3SA33</accession>
<gene>
    <name evidence="6" type="ORF">HDID_LOCUS1179</name>
    <name evidence="7" type="ORF">WMSIL1_LOCUS2295</name>
    <name evidence="8" type="ORF">WMSIL1_LOCUS4041</name>
</gene>
<reference evidence="6 9" key="2">
    <citation type="submission" date="2018-11" db="EMBL/GenBank/DDBJ databases">
        <authorList>
            <consortium name="Pathogen Informatics"/>
        </authorList>
    </citation>
    <scope>NUCLEOTIDE SEQUENCE [LARGE SCALE GENOMIC DNA]</scope>
</reference>
<evidence type="ECO:0000313" key="8">
    <source>
        <dbReference type="EMBL" id="VUZ43043.1"/>
    </source>
</evidence>
<dbReference type="InterPro" id="IPR051019">
    <property type="entry name" value="VLCFA-Steroid_DH"/>
</dbReference>
<evidence type="ECO:0000256" key="3">
    <source>
        <dbReference type="ARBA" id="ARBA00023002"/>
    </source>
</evidence>
<dbReference type="Pfam" id="PF00106">
    <property type="entry name" value="adh_short"/>
    <property type="match status" value="1"/>
</dbReference>
<evidence type="ECO:0000313" key="9">
    <source>
        <dbReference type="Proteomes" id="UP000274504"/>
    </source>
</evidence>
<keyword evidence="5" id="KW-0472">Membrane</keyword>
<dbReference type="EMBL" id="CABIJS010000057">
    <property type="protein sequence ID" value="VUZ41457.1"/>
    <property type="molecule type" value="Genomic_DNA"/>
</dbReference>
<evidence type="ECO:0000256" key="1">
    <source>
        <dbReference type="ARBA" id="ARBA00004240"/>
    </source>
</evidence>
<keyword evidence="3" id="KW-0560">Oxidoreductase</keyword>
<keyword evidence="5" id="KW-1133">Transmembrane helix</keyword>
<dbReference type="PANTHER" id="PTHR43899">
    <property type="entry name" value="RH59310P"/>
    <property type="match status" value="1"/>
</dbReference>
<dbReference type="OrthoDB" id="5545019at2759"/>
<dbReference type="EMBL" id="CABIJS010000111">
    <property type="protein sequence ID" value="VUZ43043.1"/>
    <property type="molecule type" value="Genomic_DNA"/>
</dbReference>
<comment type="subcellular location">
    <subcellularLocation>
        <location evidence="1">Endoplasmic reticulum</location>
    </subcellularLocation>
</comment>
<feature type="transmembrane region" description="Helical" evidence="5">
    <location>
        <begin position="6"/>
        <end position="27"/>
    </location>
</feature>
<comment type="similarity">
    <text evidence="2 4">Belongs to the short-chain dehydrogenases/reductases (SDR) family.</text>
</comment>
<dbReference type="InterPro" id="IPR002347">
    <property type="entry name" value="SDR_fam"/>
</dbReference>
<dbReference type="PRINTS" id="PR00081">
    <property type="entry name" value="GDHRDH"/>
</dbReference>
<evidence type="ECO:0000313" key="10">
    <source>
        <dbReference type="Proteomes" id="UP000321570"/>
    </source>
</evidence>
<evidence type="ECO:0000313" key="6">
    <source>
        <dbReference type="EMBL" id="VDL18640.1"/>
    </source>
</evidence>
<reference evidence="11" key="1">
    <citation type="submission" date="2017-02" db="UniProtKB">
        <authorList>
            <consortium name="WormBaseParasite"/>
        </authorList>
    </citation>
    <scope>IDENTIFICATION</scope>
</reference>
<evidence type="ECO:0000256" key="2">
    <source>
        <dbReference type="ARBA" id="ARBA00006484"/>
    </source>
</evidence>
<dbReference type="AlphaFoldDB" id="A0A0R3SA33"/>
<dbReference type="InterPro" id="IPR020904">
    <property type="entry name" value="Sc_DH/Rdtase_CS"/>
</dbReference>
<name>A0A0R3SA33_HYMDI</name>